<gene>
    <name evidence="1" type="ORF">GCM10011409_35270</name>
</gene>
<evidence type="ECO:0000313" key="2">
    <source>
        <dbReference type="Proteomes" id="UP000621492"/>
    </source>
</evidence>
<reference evidence="1" key="2">
    <citation type="submission" date="2020-09" db="EMBL/GenBank/DDBJ databases">
        <authorList>
            <person name="Sun Q."/>
            <person name="Zhou Y."/>
        </authorList>
    </citation>
    <scope>NUCLEOTIDE SEQUENCE</scope>
    <source>
        <strain evidence="1">CGMCC 1.15454</strain>
    </source>
</reference>
<sequence length="177" mass="20478">MDIDHVYIEYTQEFEKELNIVHGFGSISAFIDDEAEEPTDIGSIMYNFYNMFSFKRANDALISADALSDDEAYIMSTLLYSDFEFEDGGAIITLDRIVLEEQYQSAKLERMILEEFLEYCSYMMVDYVAVIASKPLNERKKSDKIVEFPQQKMYEACDFITVGGSEKHNPVMIRNLL</sequence>
<dbReference type="AlphaFoldDB" id="A0A9W5U0T0"/>
<dbReference type="RefSeq" id="WP_188725595.1">
    <property type="nucleotide sequence ID" value="NZ_BMJD01000037.1"/>
</dbReference>
<accession>A0A9W5U0T0</accession>
<protein>
    <submittedName>
        <fullName evidence="1">Uncharacterized protein</fullName>
    </submittedName>
</protein>
<comment type="caution">
    <text evidence="1">The sequence shown here is derived from an EMBL/GenBank/DDBJ whole genome shotgun (WGS) entry which is preliminary data.</text>
</comment>
<name>A0A9W5U0T0_9BACI</name>
<proteinExistence type="predicted"/>
<evidence type="ECO:0000313" key="1">
    <source>
        <dbReference type="EMBL" id="GGB54602.1"/>
    </source>
</evidence>
<organism evidence="1 2">
    <name type="scientific">Lentibacillus populi</name>
    <dbReference type="NCBI Taxonomy" id="1827502"/>
    <lineage>
        <taxon>Bacteria</taxon>
        <taxon>Bacillati</taxon>
        <taxon>Bacillota</taxon>
        <taxon>Bacilli</taxon>
        <taxon>Bacillales</taxon>
        <taxon>Bacillaceae</taxon>
        <taxon>Lentibacillus</taxon>
    </lineage>
</organism>
<dbReference type="EMBL" id="BMJD01000037">
    <property type="protein sequence ID" value="GGB54602.1"/>
    <property type="molecule type" value="Genomic_DNA"/>
</dbReference>
<dbReference type="Proteomes" id="UP000621492">
    <property type="component" value="Unassembled WGS sequence"/>
</dbReference>
<reference evidence="1" key="1">
    <citation type="journal article" date="2014" name="Int. J. Syst. Evol. Microbiol.">
        <title>Complete genome sequence of Corynebacterium casei LMG S-19264T (=DSM 44701T), isolated from a smear-ripened cheese.</title>
        <authorList>
            <consortium name="US DOE Joint Genome Institute (JGI-PGF)"/>
            <person name="Walter F."/>
            <person name="Albersmeier A."/>
            <person name="Kalinowski J."/>
            <person name="Ruckert C."/>
        </authorList>
    </citation>
    <scope>NUCLEOTIDE SEQUENCE</scope>
    <source>
        <strain evidence="1">CGMCC 1.15454</strain>
    </source>
</reference>
<keyword evidence="2" id="KW-1185">Reference proteome</keyword>